<reference evidence="1 2" key="1">
    <citation type="submission" date="2018-08" db="EMBL/GenBank/DDBJ databases">
        <title>A genome reference for cultivated species of the human gut microbiota.</title>
        <authorList>
            <person name="Zou Y."/>
            <person name="Xue W."/>
            <person name="Luo G."/>
        </authorList>
    </citation>
    <scope>NUCLEOTIDE SEQUENCE [LARGE SCALE GENOMIC DNA]</scope>
    <source>
        <strain evidence="1 2">AF24-12</strain>
    </source>
</reference>
<organism evidence="1 2">
    <name type="scientific">Segatella copri</name>
    <dbReference type="NCBI Taxonomy" id="165179"/>
    <lineage>
        <taxon>Bacteria</taxon>
        <taxon>Pseudomonadati</taxon>
        <taxon>Bacteroidota</taxon>
        <taxon>Bacteroidia</taxon>
        <taxon>Bacteroidales</taxon>
        <taxon>Prevotellaceae</taxon>
        <taxon>Segatella</taxon>
    </lineage>
</organism>
<dbReference type="AlphaFoldDB" id="A0A3R5WGQ3"/>
<sequence length="231" mass="26868">MTIDELKNHYLWFSKPKGFKDVNDANIGAFMKNTKQLYDVAKMRMSKYGVDELCGLMKDTGICCFTKTMVSKNERCHFPNGKSPSILVAYNRKMLEDFWVNHPKFPQGDCFKDVLYVQNPLVLNEYGEYDILVSKTEYGEKYETFYSLTSSEKGWDKLMFLLLTRLDVKFAKQNEARIILGGRSLEYLDLTSKGYKFEIPKESISSVYYYEDTPVDFLEQLKGLGINIEKI</sequence>
<evidence type="ECO:0008006" key="3">
    <source>
        <dbReference type="Google" id="ProtNLM"/>
    </source>
</evidence>
<evidence type="ECO:0000313" key="2">
    <source>
        <dbReference type="Proteomes" id="UP000283872"/>
    </source>
</evidence>
<protein>
    <recommendedName>
        <fullName evidence="3">DUF2971 domain-containing protein</fullName>
    </recommendedName>
</protein>
<dbReference type="EMBL" id="QRVA01000043">
    <property type="protein sequence ID" value="RGS12010.1"/>
    <property type="molecule type" value="Genomic_DNA"/>
</dbReference>
<dbReference type="Proteomes" id="UP000283872">
    <property type="component" value="Unassembled WGS sequence"/>
</dbReference>
<comment type="caution">
    <text evidence="1">The sequence shown here is derived from an EMBL/GenBank/DDBJ whole genome shotgun (WGS) entry which is preliminary data.</text>
</comment>
<accession>A0A3R5WGQ3</accession>
<name>A0A3R5WGQ3_9BACT</name>
<evidence type="ECO:0000313" key="1">
    <source>
        <dbReference type="EMBL" id="RGS12010.1"/>
    </source>
</evidence>
<proteinExistence type="predicted"/>
<gene>
    <name evidence="1" type="ORF">DWY11_13120</name>
</gene>